<dbReference type="InterPro" id="IPR018063">
    <property type="entry name" value="SAM_MeTrfase_RsmI_CS"/>
</dbReference>
<dbReference type="InterPro" id="IPR014777">
    <property type="entry name" value="4pyrrole_Mease_sub1"/>
</dbReference>
<comment type="similarity">
    <text evidence="6">Belongs to the methyltransferase superfamily. RsmI family.</text>
</comment>
<dbReference type="PIRSF" id="PIRSF005917">
    <property type="entry name" value="MTase_YraL"/>
    <property type="match status" value="1"/>
</dbReference>
<dbReference type="PANTHER" id="PTHR46111">
    <property type="entry name" value="RIBOSOMAL RNA SMALL SUBUNIT METHYLTRANSFERASE I"/>
    <property type="match status" value="1"/>
</dbReference>
<name>A0ABT7UAM5_9FIRM</name>
<dbReference type="HAMAP" id="MF_01877">
    <property type="entry name" value="16SrRNA_methyltr_I"/>
    <property type="match status" value="1"/>
</dbReference>
<accession>A0ABT7UAM5</accession>
<dbReference type="InterPro" id="IPR000878">
    <property type="entry name" value="4pyrrol_Mease"/>
</dbReference>
<dbReference type="Pfam" id="PF00590">
    <property type="entry name" value="TP_methylase"/>
    <property type="match status" value="1"/>
</dbReference>
<dbReference type="Proteomes" id="UP001529340">
    <property type="component" value="Unassembled WGS sequence"/>
</dbReference>
<gene>
    <name evidence="6 8" type="primary">rsmI</name>
    <name evidence="8" type="ORF">QUV96_03425</name>
</gene>
<keyword evidence="1 6" id="KW-0963">Cytoplasm</keyword>
<dbReference type="EC" id="2.1.1.198" evidence="6"/>
<dbReference type="CDD" id="cd11648">
    <property type="entry name" value="RsmI"/>
    <property type="match status" value="1"/>
</dbReference>
<dbReference type="Gene3D" id="3.40.1010.10">
    <property type="entry name" value="Cobalt-precorrin-4 Transmethylase, Domain 1"/>
    <property type="match status" value="1"/>
</dbReference>
<evidence type="ECO:0000313" key="8">
    <source>
        <dbReference type="EMBL" id="MDM8156689.1"/>
    </source>
</evidence>
<evidence type="ECO:0000256" key="6">
    <source>
        <dbReference type="HAMAP-Rule" id="MF_01877"/>
    </source>
</evidence>
<evidence type="ECO:0000256" key="2">
    <source>
        <dbReference type="ARBA" id="ARBA00022552"/>
    </source>
</evidence>
<dbReference type="InterPro" id="IPR008189">
    <property type="entry name" value="rRNA_ssu_MeTfrase_I"/>
</dbReference>
<evidence type="ECO:0000256" key="4">
    <source>
        <dbReference type="ARBA" id="ARBA00022679"/>
    </source>
</evidence>
<dbReference type="InterPro" id="IPR014776">
    <property type="entry name" value="4pyrrole_Mease_sub2"/>
</dbReference>
<keyword evidence="9" id="KW-1185">Reference proteome</keyword>
<dbReference type="EMBL" id="JAUDCG010000010">
    <property type="protein sequence ID" value="MDM8156689.1"/>
    <property type="molecule type" value="Genomic_DNA"/>
</dbReference>
<dbReference type="SUPFAM" id="SSF53790">
    <property type="entry name" value="Tetrapyrrole methylase"/>
    <property type="match status" value="1"/>
</dbReference>
<dbReference type="PANTHER" id="PTHR46111:SF1">
    <property type="entry name" value="RIBOSOMAL RNA SMALL SUBUNIT METHYLTRANSFERASE I"/>
    <property type="match status" value="1"/>
</dbReference>
<proteinExistence type="inferred from homology"/>
<comment type="caution">
    <text evidence="8">The sequence shown here is derived from an EMBL/GenBank/DDBJ whole genome shotgun (WGS) entry which is preliminary data.</text>
</comment>
<evidence type="ECO:0000313" key="9">
    <source>
        <dbReference type="Proteomes" id="UP001529340"/>
    </source>
</evidence>
<comment type="function">
    <text evidence="6">Catalyzes the 2'-O-methylation of the ribose of cytidine 1402 (C1402) in 16S rRNA.</text>
</comment>
<dbReference type="GO" id="GO:0008168">
    <property type="term" value="F:methyltransferase activity"/>
    <property type="evidence" value="ECO:0007669"/>
    <property type="project" value="UniProtKB-KW"/>
</dbReference>
<sequence>MNQQKSFESERATLYIVATPIGNLSELTPRAKEILENADVIAAEDTRNTMKLLSHFQIDTRLIAHHKFNESASSKGIVSLLREGKSVAVVSDAGYPLISDPGSELVQEVIEAGYPVVPVSGSNAMLNALVASGLSPQPFLFYGFLPSNERQRIRELQTLKHYPMTLVFYEAPHRIEKMLNNCLEVLGDRPMCLARELTKKHEEFLRGTIQEVLPVAATRKGEMVVIIAGDEEKKAPDVTQAMPLIKEHIQSYVSEGMTTNEAIKRVARERGMSKNEIYKEYHGLN</sequence>
<evidence type="ECO:0000256" key="5">
    <source>
        <dbReference type="ARBA" id="ARBA00022691"/>
    </source>
</evidence>
<evidence type="ECO:0000259" key="7">
    <source>
        <dbReference type="Pfam" id="PF00590"/>
    </source>
</evidence>
<protein>
    <recommendedName>
        <fullName evidence="6">Ribosomal RNA small subunit methyltransferase I</fullName>
        <ecNumber evidence="6">2.1.1.198</ecNumber>
    </recommendedName>
    <alternativeName>
        <fullName evidence="6">16S rRNA 2'-O-ribose C1402 methyltransferase</fullName>
    </alternativeName>
    <alternativeName>
        <fullName evidence="6">rRNA (cytidine-2'-O-)-methyltransferase RsmI</fullName>
    </alternativeName>
</protein>
<comment type="subcellular location">
    <subcellularLocation>
        <location evidence="6">Cytoplasm</location>
    </subcellularLocation>
</comment>
<evidence type="ECO:0000256" key="3">
    <source>
        <dbReference type="ARBA" id="ARBA00022603"/>
    </source>
</evidence>
<keyword evidence="5 6" id="KW-0949">S-adenosyl-L-methionine</keyword>
<reference evidence="8 9" key="2">
    <citation type="submission" date="2023-06" db="EMBL/GenBank/DDBJ databases">
        <title>Identification and characterization of horizontal gene transfer across gut microbiota members of farm animals based on homology search.</title>
        <authorList>
            <person name="Schwarzerova J."/>
            <person name="Nykrynova M."/>
            <person name="Jureckova K."/>
            <person name="Cejkova D."/>
            <person name="Rychlik I."/>
        </authorList>
    </citation>
    <scope>NUCLEOTIDE SEQUENCE [LARGE SCALE GENOMIC DNA]</scope>
    <source>
        <strain evidence="8 9">ET39</strain>
    </source>
</reference>
<evidence type="ECO:0000256" key="1">
    <source>
        <dbReference type="ARBA" id="ARBA00022490"/>
    </source>
</evidence>
<reference evidence="9" key="1">
    <citation type="submission" date="2023-06" db="EMBL/GenBank/DDBJ databases">
        <title>Identification and characterization of horizontal gene transfer across gut microbiota members of farm animals based on homology search.</title>
        <authorList>
            <person name="Zeman M."/>
            <person name="Kubasova T."/>
            <person name="Jahodarova E."/>
            <person name="Nykrynova M."/>
            <person name="Rychlik I."/>
        </authorList>
    </citation>
    <scope>NUCLEOTIDE SEQUENCE [LARGE SCALE GENOMIC DNA]</scope>
    <source>
        <strain evidence="9">ET39</strain>
    </source>
</reference>
<dbReference type="GO" id="GO:0032259">
    <property type="term" value="P:methylation"/>
    <property type="evidence" value="ECO:0007669"/>
    <property type="project" value="UniProtKB-KW"/>
</dbReference>
<keyword evidence="2 6" id="KW-0698">rRNA processing</keyword>
<dbReference type="NCBIfam" id="TIGR00096">
    <property type="entry name" value="16S rRNA (cytidine(1402)-2'-O)-methyltransferase"/>
    <property type="match status" value="1"/>
</dbReference>
<organism evidence="8 9">
    <name type="scientific">Amedibacillus dolichus</name>
    <dbReference type="NCBI Taxonomy" id="31971"/>
    <lineage>
        <taxon>Bacteria</taxon>
        <taxon>Bacillati</taxon>
        <taxon>Bacillota</taxon>
        <taxon>Erysipelotrichia</taxon>
        <taxon>Erysipelotrichales</taxon>
        <taxon>Erysipelotrichaceae</taxon>
        <taxon>Amedibacillus</taxon>
    </lineage>
</organism>
<reference evidence="8 9" key="3">
    <citation type="submission" date="2023-06" db="EMBL/GenBank/DDBJ databases">
        <authorList>
            <person name="Zeman M."/>
            <person name="Kubasova T."/>
            <person name="Jahodarova E."/>
            <person name="Nykrynova M."/>
            <person name="Rychlik I."/>
        </authorList>
    </citation>
    <scope>NUCLEOTIDE SEQUENCE [LARGE SCALE GENOMIC DNA]</scope>
    <source>
        <strain evidence="8 9">ET39</strain>
    </source>
</reference>
<dbReference type="RefSeq" id="WP_289607154.1">
    <property type="nucleotide sequence ID" value="NZ_JAUDCG010000010.1"/>
</dbReference>
<keyword evidence="3 6" id="KW-0489">Methyltransferase</keyword>
<keyword evidence="4 6" id="KW-0808">Transferase</keyword>
<dbReference type="Gene3D" id="3.30.950.10">
    <property type="entry name" value="Methyltransferase, Cobalt-precorrin-4 Transmethylase, Domain 2"/>
    <property type="match status" value="1"/>
</dbReference>
<dbReference type="InterPro" id="IPR035996">
    <property type="entry name" value="4pyrrol_Methylase_sf"/>
</dbReference>
<feature type="domain" description="Tetrapyrrole methylase" evidence="7">
    <location>
        <begin position="13"/>
        <end position="212"/>
    </location>
</feature>
<comment type="catalytic activity">
    <reaction evidence="6">
        <text>cytidine(1402) in 16S rRNA + S-adenosyl-L-methionine = 2'-O-methylcytidine(1402) in 16S rRNA + S-adenosyl-L-homocysteine + H(+)</text>
        <dbReference type="Rhea" id="RHEA:42924"/>
        <dbReference type="Rhea" id="RHEA-COMP:10285"/>
        <dbReference type="Rhea" id="RHEA-COMP:10286"/>
        <dbReference type="ChEBI" id="CHEBI:15378"/>
        <dbReference type="ChEBI" id="CHEBI:57856"/>
        <dbReference type="ChEBI" id="CHEBI:59789"/>
        <dbReference type="ChEBI" id="CHEBI:74495"/>
        <dbReference type="ChEBI" id="CHEBI:82748"/>
        <dbReference type="EC" id="2.1.1.198"/>
    </reaction>
</comment>
<dbReference type="PROSITE" id="PS01296">
    <property type="entry name" value="RSMI"/>
    <property type="match status" value="1"/>
</dbReference>